<dbReference type="AlphaFoldDB" id="A0A8D8ZU41"/>
<name>A0A8D8ZU41_9HEMI</name>
<protein>
    <submittedName>
        <fullName evidence="2">Uncharacterized protein</fullName>
    </submittedName>
</protein>
<evidence type="ECO:0000256" key="1">
    <source>
        <dbReference type="SAM" id="Phobius"/>
    </source>
</evidence>
<feature type="transmembrane region" description="Helical" evidence="1">
    <location>
        <begin position="128"/>
        <end position="148"/>
    </location>
</feature>
<sequence length="154" mass="18583">MHNFIYCLHNICVPTKVTDEILSFVSGSEYQRLLWSISYCSNYFQCHHRVFHTVDPHSKNKIVFRLLLYSTFHSHTVLYILQQCFPWKHSMVDCVHIFLYYNVYSWRNPLYENRTESHSTKYDTQSSLVVYILVMNHNFVSFLIFQVLQSRQNL</sequence>
<dbReference type="EMBL" id="HBUF01531471">
    <property type="protein sequence ID" value="CAG6751926.1"/>
    <property type="molecule type" value="Transcribed_RNA"/>
</dbReference>
<evidence type="ECO:0000313" key="2">
    <source>
        <dbReference type="EMBL" id="CAG6751926.1"/>
    </source>
</evidence>
<keyword evidence="1" id="KW-0472">Membrane</keyword>
<keyword evidence="1" id="KW-1133">Transmembrane helix</keyword>
<proteinExistence type="predicted"/>
<keyword evidence="1" id="KW-0812">Transmembrane</keyword>
<accession>A0A8D8ZU41</accession>
<organism evidence="2">
    <name type="scientific">Cacopsylla melanoneura</name>
    <dbReference type="NCBI Taxonomy" id="428564"/>
    <lineage>
        <taxon>Eukaryota</taxon>
        <taxon>Metazoa</taxon>
        <taxon>Ecdysozoa</taxon>
        <taxon>Arthropoda</taxon>
        <taxon>Hexapoda</taxon>
        <taxon>Insecta</taxon>
        <taxon>Pterygota</taxon>
        <taxon>Neoptera</taxon>
        <taxon>Paraneoptera</taxon>
        <taxon>Hemiptera</taxon>
        <taxon>Sternorrhyncha</taxon>
        <taxon>Psylloidea</taxon>
        <taxon>Psyllidae</taxon>
        <taxon>Psyllinae</taxon>
        <taxon>Cacopsylla</taxon>
    </lineage>
</organism>
<reference evidence="2" key="1">
    <citation type="submission" date="2021-05" db="EMBL/GenBank/DDBJ databases">
        <authorList>
            <person name="Alioto T."/>
            <person name="Alioto T."/>
            <person name="Gomez Garrido J."/>
        </authorList>
    </citation>
    <scope>NUCLEOTIDE SEQUENCE</scope>
</reference>